<feature type="transmembrane region" description="Helical" evidence="1">
    <location>
        <begin position="6"/>
        <end position="30"/>
    </location>
</feature>
<evidence type="ECO:0000313" key="2">
    <source>
        <dbReference type="EMBL" id="KAB8302028.1"/>
    </source>
</evidence>
<evidence type="ECO:0008006" key="4">
    <source>
        <dbReference type="Google" id="ProtNLM"/>
    </source>
</evidence>
<dbReference type="SUPFAM" id="SSF56784">
    <property type="entry name" value="HAD-like"/>
    <property type="match status" value="1"/>
</dbReference>
<name>A0A5N6KEC8_MONLA</name>
<dbReference type="Pfam" id="PF00702">
    <property type="entry name" value="Hydrolase"/>
    <property type="match status" value="1"/>
</dbReference>
<keyword evidence="1" id="KW-0472">Membrane</keyword>
<reference evidence="2 3" key="1">
    <citation type="submission" date="2019-06" db="EMBL/GenBank/DDBJ databases">
        <title>Genome Sequence of the Brown Rot Fungal Pathogen Monilinia laxa.</title>
        <authorList>
            <person name="De Miccolis Angelini R.M."/>
            <person name="Landi L."/>
            <person name="Abate D."/>
            <person name="Pollastro S."/>
            <person name="Romanazzi G."/>
            <person name="Faretra F."/>
        </authorList>
    </citation>
    <scope>NUCLEOTIDE SEQUENCE [LARGE SCALE GENOMIC DNA]</scope>
    <source>
        <strain evidence="2 3">Mlax316</strain>
    </source>
</reference>
<dbReference type="AlphaFoldDB" id="A0A5N6KEC8"/>
<dbReference type="PANTHER" id="PTHR28181">
    <property type="entry name" value="UPF0655 PROTEIN YCR015C"/>
    <property type="match status" value="1"/>
</dbReference>
<evidence type="ECO:0000256" key="1">
    <source>
        <dbReference type="SAM" id="Phobius"/>
    </source>
</evidence>
<dbReference type="InterPro" id="IPR023214">
    <property type="entry name" value="HAD_sf"/>
</dbReference>
<dbReference type="OrthoDB" id="10255128at2759"/>
<gene>
    <name evidence="2" type="ORF">EYC80_005480</name>
</gene>
<dbReference type="EMBL" id="VIGI01000003">
    <property type="protein sequence ID" value="KAB8302028.1"/>
    <property type="molecule type" value="Genomic_DNA"/>
</dbReference>
<organism evidence="2 3">
    <name type="scientific">Monilinia laxa</name>
    <name type="common">Brown rot fungus</name>
    <name type="synonym">Sclerotinia laxa</name>
    <dbReference type="NCBI Taxonomy" id="61186"/>
    <lineage>
        <taxon>Eukaryota</taxon>
        <taxon>Fungi</taxon>
        <taxon>Dikarya</taxon>
        <taxon>Ascomycota</taxon>
        <taxon>Pezizomycotina</taxon>
        <taxon>Leotiomycetes</taxon>
        <taxon>Helotiales</taxon>
        <taxon>Sclerotiniaceae</taxon>
        <taxon>Monilinia</taxon>
    </lineage>
</organism>
<dbReference type="Proteomes" id="UP000326757">
    <property type="component" value="Unassembled WGS sequence"/>
</dbReference>
<protein>
    <recommendedName>
        <fullName evidence="4">Haloacid dehalogenase-like hydrolase</fullName>
    </recommendedName>
</protein>
<dbReference type="InterPro" id="IPR036412">
    <property type="entry name" value="HAD-like_sf"/>
</dbReference>
<keyword evidence="1" id="KW-1133">Transmembrane helix</keyword>
<dbReference type="InterPro" id="IPR050849">
    <property type="entry name" value="HAD-like_hydrolase_phosphatase"/>
</dbReference>
<comment type="caution">
    <text evidence="2">The sequence shown here is derived from an EMBL/GenBank/DDBJ whole genome shotgun (WGS) entry which is preliminary data.</text>
</comment>
<accession>A0A5N6KEC8</accession>
<dbReference type="Gene3D" id="3.40.50.1000">
    <property type="entry name" value="HAD superfamily/HAD-like"/>
    <property type="match status" value="1"/>
</dbReference>
<proteinExistence type="predicted"/>
<evidence type="ECO:0000313" key="3">
    <source>
        <dbReference type="Proteomes" id="UP000326757"/>
    </source>
</evidence>
<keyword evidence="3" id="KW-1185">Reference proteome</keyword>
<sequence length="321" mass="35733">MKFQSYFPPFGLSIAILVTALPVLTCVYYVTEGNDKGFTHFIFDFDGTITTEDTIRVIANIGIAHQQTQGKDFKGIWNEIVDAYLTDSNKHHIEYTPNESERTTLKDEIRFLRSLIDVELRSFNRVSNSGLFAGISKEKWVNEGKVSLLSGKVEIRKGFKELVEKIEMQNGVWGIVSVSFSKDFIRGVLEQCLGKNIDIPIIANSVDEDGIIRGHLLEETGLKTILATSDTKHLAMVKLLESWRTDVTAKAVYYGDSPTDIECLCSPAIKGGVVMGSNGNTVLLRTLAKYKVPRLVGTWTPDFEKNSDIGLEQSVHGTSFV</sequence>
<dbReference type="PANTHER" id="PTHR28181:SF1">
    <property type="entry name" value="COLD TOLERANCE PROTEIN 1"/>
    <property type="match status" value="1"/>
</dbReference>
<keyword evidence="1" id="KW-0812">Transmembrane</keyword>